<keyword evidence="5 8" id="KW-0812">Transmembrane</keyword>
<name>A0A0C2YGD0_HEBCY</name>
<dbReference type="PANTHER" id="PTHR31686">
    <property type="match status" value="1"/>
</dbReference>
<evidence type="ECO:0008006" key="11">
    <source>
        <dbReference type="Google" id="ProtNLM"/>
    </source>
</evidence>
<feature type="transmembrane region" description="Helical" evidence="8">
    <location>
        <begin position="134"/>
        <end position="159"/>
    </location>
</feature>
<reference evidence="9 10" key="1">
    <citation type="submission" date="2014-04" db="EMBL/GenBank/DDBJ databases">
        <authorList>
            <consortium name="DOE Joint Genome Institute"/>
            <person name="Kuo A."/>
            <person name="Gay G."/>
            <person name="Dore J."/>
            <person name="Kohler A."/>
            <person name="Nagy L.G."/>
            <person name="Floudas D."/>
            <person name="Copeland A."/>
            <person name="Barry K.W."/>
            <person name="Cichocki N."/>
            <person name="Veneault-Fourrey C."/>
            <person name="LaButti K."/>
            <person name="Lindquist E.A."/>
            <person name="Lipzen A."/>
            <person name="Lundell T."/>
            <person name="Morin E."/>
            <person name="Murat C."/>
            <person name="Sun H."/>
            <person name="Tunlid A."/>
            <person name="Henrissat B."/>
            <person name="Grigoriev I.V."/>
            <person name="Hibbett D.S."/>
            <person name="Martin F."/>
            <person name="Nordberg H.P."/>
            <person name="Cantor M.N."/>
            <person name="Hua S.X."/>
        </authorList>
    </citation>
    <scope>NUCLEOTIDE SEQUENCE [LARGE SCALE GENOMIC DNA]</scope>
    <source>
        <strain evidence="10">h7</strain>
    </source>
</reference>
<gene>
    <name evidence="9" type="ORF">M413DRAFT_446309</name>
</gene>
<evidence type="ECO:0000313" key="10">
    <source>
        <dbReference type="Proteomes" id="UP000053424"/>
    </source>
</evidence>
<dbReference type="InterPro" id="IPR038665">
    <property type="entry name" value="Voltage-dep_anion_channel_sf"/>
</dbReference>
<dbReference type="EMBL" id="KN831783">
    <property type="protein sequence ID" value="KIM40152.1"/>
    <property type="molecule type" value="Genomic_DNA"/>
</dbReference>
<evidence type="ECO:0000256" key="7">
    <source>
        <dbReference type="ARBA" id="ARBA00023136"/>
    </source>
</evidence>
<dbReference type="Gene3D" id="1.50.10.150">
    <property type="entry name" value="Voltage-dependent anion channel"/>
    <property type="match status" value="1"/>
</dbReference>
<feature type="transmembrane region" description="Helical" evidence="8">
    <location>
        <begin position="57"/>
        <end position="80"/>
    </location>
</feature>
<dbReference type="HOGENOM" id="CLU_030057_6_0_1"/>
<accession>A0A0C2YGD0</accession>
<dbReference type="AlphaFoldDB" id="A0A0C2YGD0"/>
<evidence type="ECO:0000256" key="2">
    <source>
        <dbReference type="ARBA" id="ARBA00008566"/>
    </source>
</evidence>
<feature type="transmembrane region" description="Helical" evidence="8">
    <location>
        <begin position="241"/>
        <end position="266"/>
    </location>
</feature>
<feature type="transmembrane region" description="Helical" evidence="8">
    <location>
        <begin position="286"/>
        <end position="315"/>
    </location>
</feature>
<organism evidence="9 10">
    <name type="scientific">Hebeloma cylindrosporum</name>
    <dbReference type="NCBI Taxonomy" id="76867"/>
    <lineage>
        <taxon>Eukaryota</taxon>
        <taxon>Fungi</taxon>
        <taxon>Dikarya</taxon>
        <taxon>Basidiomycota</taxon>
        <taxon>Agaricomycotina</taxon>
        <taxon>Agaricomycetes</taxon>
        <taxon>Agaricomycetidae</taxon>
        <taxon>Agaricales</taxon>
        <taxon>Agaricineae</taxon>
        <taxon>Hymenogastraceae</taxon>
        <taxon>Hebeloma</taxon>
    </lineage>
</organism>
<reference evidence="10" key="2">
    <citation type="submission" date="2015-01" db="EMBL/GenBank/DDBJ databases">
        <title>Evolutionary Origins and Diversification of the Mycorrhizal Mutualists.</title>
        <authorList>
            <consortium name="DOE Joint Genome Institute"/>
            <consortium name="Mycorrhizal Genomics Consortium"/>
            <person name="Kohler A."/>
            <person name="Kuo A."/>
            <person name="Nagy L.G."/>
            <person name="Floudas D."/>
            <person name="Copeland A."/>
            <person name="Barry K.W."/>
            <person name="Cichocki N."/>
            <person name="Veneault-Fourrey C."/>
            <person name="LaButti K."/>
            <person name="Lindquist E.A."/>
            <person name="Lipzen A."/>
            <person name="Lundell T."/>
            <person name="Morin E."/>
            <person name="Murat C."/>
            <person name="Riley R."/>
            <person name="Ohm R."/>
            <person name="Sun H."/>
            <person name="Tunlid A."/>
            <person name="Henrissat B."/>
            <person name="Grigoriev I.V."/>
            <person name="Hibbett D.S."/>
            <person name="Martin F."/>
        </authorList>
    </citation>
    <scope>NUCLEOTIDE SEQUENCE [LARGE SCALE GENOMIC DNA]</scope>
    <source>
        <strain evidence="10">h7</strain>
    </source>
</reference>
<evidence type="ECO:0000256" key="5">
    <source>
        <dbReference type="ARBA" id="ARBA00022692"/>
    </source>
</evidence>
<evidence type="ECO:0000256" key="3">
    <source>
        <dbReference type="ARBA" id="ARBA00022448"/>
    </source>
</evidence>
<feature type="transmembrane region" description="Helical" evidence="8">
    <location>
        <begin position="206"/>
        <end position="229"/>
    </location>
</feature>
<evidence type="ECO:0000256" key="1">
    <source>
        <dbReference type="ARBA" id="ARBA00004651"/>
    </source>
</evidence>
<keyword evidence="7 8" id="KW-0472">Membrane</keyword>
<keyword evidence="4" id="KW-1003">Cell membrane</keyword>
<evidence type="ECO:0000313" key="9">
    <source>
        <dbReference type="EMBL" id="KIM40152.1"/>
    </source>
</evidence>
<keyword evidence="6 8" id="KW-1133">Transmembrane helix</keyword>
<feature type="transmembrane region" description="Helical" evidence="8">
    <location>
        <begin position="101"/>
        <end position="122"/>
    </location>
</feature>
<dbReference type="Pfam" id="PF03595">
    <property type="entry name" value="SLAC1"/>
    <property type="match status" value="1"/>
</dbReference>
<feature type="transmembrane region" description="Helical" evidence="8">
    <location>
        <begin position="30"/>
        <end position="51"/>
    </location>
</feature>
<dbReference type="STRING" id="686832.A0A0C2YGD0"/>
<comment type="similarity">
    <text evidence="2">Belongs to the tellurite-resistance/dicarboxylate transporter (TDT) family.</text>
</comment>
<comment type="subcellular location">
    <subcellularLocation>
        <location evidence="1">Cell membrane</location>
        <topology evidence="1">Multi-pass membrane protein</topology>
    </subcellularLocation>
</comment>
<keyword evidence="10" id="KW-1185">Reference proteome</keyword>
<dbReference type="InterPro" id="IPR051629">
    <property type="entry name" value="Sulfite_efflux_TDT"/>
</dbReference>
<evidence type="ECO:0000256" key="6">
    <source>
        <dbReference type="ARBA" id="ARBA00022989"/>
    </source>
</evidence>
<proteinExistence type="inferred from homology"/>
<dbReference type="Proteomes" id="UP000053424">
    <property type="component" value="Unassembled WGS sequence"/>
</dbReference>
<sequence>MAQVHYQPKRPWYGQVVPILQFMTRKATPALFAITMGTGAISGLFFSFPYATGSTPMLVFSLIIFFLNLLLFAFFSILVVAKYICYPDRWSTLIRNPVTSLYAGCFPMAATTLINVGVQVVNTEYNVGGKGFLYFLWAMWWVVVVVSFTCCWAGVHAMFTYQSHSLDRMNAMWLLPVVTLIVASSSGGIVANALKEYSPIRAFETVTLSAFLVTVGLSLALMILTIYLLRLITHGLPPDGTVLSVFLPLGPTGQSGYAVILIGQNYRTLFPALSTNLSDDTTSAGIIVDIVCTCLSFILWSLATMWILYALLAIYTALRKSAIPFRVSFWGLVFPNAVYANLTIQLGNVFHSRAFRVYGSIYAVGTLILWFSVFVRSIWELKKFVTRREDSDAPIAKVDEYQERCFPLPSSGTSITEVA</sequence>
<evidence type="ECO:0000256" key="4">
    <source>
        <dbReference type="ARBA" id="ARBA00022475"/>
    </source>
</evidence>
<dbReference type="OrthoDB" id="1099at2759"/>
<dbReference type="InterPro" id="IPR004695">
    <property type="entry name" value="SLAC1/Mae1/Ssu1/TehA"/>
</dbReference>
<protein>
    <recommendedName>
        <fullName evidence="11">C4-dicarboxylate transporter/malic acid transport protein</fullName>
    </recommendedName>
</protein>
<feature type="transmembrane region" description="Helical" evidence="8">
    <location>
        <begin position="359"/>
        <end position="379"/>
    </location>
</feature>
<feature type="transmembrane region" description="Helical" evidence="8">
    <location>
        <begin position="171"/>
        <end position="194"/>
    </location>
</feature>
<keyword evidence="3" id="KW-0813">Transport</keyword>
<dbReference type="PANTHER" id="PTHR31686:SF1">
    <property type="entry name" value="SULFITE EFFLUX PUMP SSU1"/>
    <property type="match status" value="1"/>
</dbReference>
<evidence type="ECO:0000256" key="8">
    <source>
        <dbReference type="SAM" id="Phobius"/>
    </source>
</evidence>
<feature type="transmembrane region" description="Helical" evidence="8">
    <location>
        <begin position="327"/>
        <end position="347"/>
    </location>
</feature>
<dbReference type="GO" id="GO:0005886">
    <property type="term" value="C:plasma membrane"/>
    <property type="evidence" value="ECO:0007669"/>
    <property type="project" value="UniProtKB-SubCell"/>
</dbReference>
<dbReference type="GO" id="GO:0000319">
    <property type="term" value="F:sulfite transmembrane transporter activity"/>
    <property type="evidence" value="ECO:0007669"/>
    <property type="project" value="TreeGrafter"/>
</dbReference>